<gene>
    <name evidence="12" type="primary">pgm</name>
    <name evidence="12" type="ORF">ACFO0B_06730</name>
</gene>
<dbReference type="PANTHER" id="PTHR45745:SF1">
    <property type="entry name" value="PHOSPHOGLUCOMUTASE 2B-RELATED"/>
    <property type="match status" value="1"/>
</dbReference>
<dbReference type="Proteomes" id="UP001595696">
    <property type="component" value="Unassembled WGS sequence"/>
</dbReference>
<keyword evidence="6 12" id="KW-0413">Isomerase</keyword>
<keyword evidence="13" id="KW-1185">Reference proteome</keyword>
<comment type="similarity">
    <text evidence="2 7">Belongs to the phosphohexose mutase family.</text>
</comment>
<dbReference type="InterPro" id="IPR016066">
    <property type="entry name" value="A-D-PHexomutase_CS"/>
</dbReference>
<dbReference type="Pfam" id="PF00408">
    <property type="entry name" value="PGM_PMM_IV"/>
    <property type="match status" value="1"/>
</dbReference>
<dbReference type="SUPFAM" id="SSF55957">
    <property type="entry name" value="Phosphoglucomutase, C-terminal domain"/>
    <property type="match status" value="1"/>
</dbReference>
<dbReference type="EC" id="5.4.2.2" evidence="12"/>
<evidence type="ECO:0000259" key="9">
    <source>
        <dbReference type="Pfam" id="PF02878"/>
    </source>
</evidence>
<evidence type="ECO:0000313" key="13">
    <source>
        <dbReference type="Proteomes" id="UP001595696"/>
    </source>
</evidence>
<evidence type="ECO:0000256" key="4">
    <source>
        <dbReference type="ARBA" id="ARBA00022723"/>
    </source>
</evidence>
<dbReference type="Gene3D" id="3.30.310.50">
    <property type="entry name" value="Alpha-D-phosphohexomutase, C-terminal domain"/>
    <property type="match status" value="1"/>
</dbReference>
<proteinExistence type="inferred from homology"/>
<name>A0ABV8DPB2_9NOCA</name>
<evidence type="ECO:0000256" key="2">
    <source>
        <dbReference type="ARBA" id="ARBA00010231"/>
    </source>
</evidence>
<evidence type="ECO:0000259" key="8">
    <source>
        <dbReference type="Pfam" id="PF00408"/>
    </source>
</evidence>
<reference evidence="13" key="1">
    <citation type="journal article" date="2019" name="Int. J. Syst. Evol. Microbiol.">
        <title>The Global Catalogue of Microorganisms (GCM) 10K type strain sequencing project: providing services to taxonomists for standard genome sequencing and annotation.</title>
        <authorList>
            <consortium name="The Broad Institute Genomics Platform"/>
            <consortium name="The Broad Institute Genome Sequencing Center for Infectious Disease"/>
            <person name="Wu L."/>
            <person name="Ma J."/>
        </authorList>
    </citation>
    <scope>NUCLEOTIDE SEQUENCE [LARGE SCALE GENOMIC DNA]</scope>
    <source>
        <strain evidence="13">CGMCC 4.7330</strain>
    </source>
</reference>
<dbReference type="Pfam" id="PF02880">
    <property type="entry name" value="PGM_PMM_III"/>
    <property type="match status" value="1"/>
</dbReference>
<protein>
    <submittedName>
        <fullName evidence="12">Phosphoglucomutase (Alpha-D-glucose-1,6-bisphosphate-dependent)</fullName>
        <ecNumber evidence="12">5.4.2.2</ecNumber>
    </submittedName>
</protein>
<dbReference type="SUPFAM" id="SSF53738">
    <property type="entry name" value="Phosphoglucomutase, first 3 domains"/>
    <property type="match status" value="3"/>
</dbReference>
<dbReference type="InterPro" id="IPR036900">
    <property type="entry name" value="A-D-PHexomutase_C_sf"/>
</dbReference>
<keyword evidence="5 7" id="KW-0460">Magnesium</keyword>
<feature type="domain" description="Alpha-D-phosphohexomutase alpha/beta/alpha" evidence="10">
    <location>
        <begin position="205"/>
        <end position="315"/>
    </location>
</feature>
<accession>A0ABV8DPB2</accession>
<organism evidence="12 13">
    <name type="scientific">Nocardia jiangsuensis</name>
    <dbReference type="NCBI Taxonomy" id="1691563"/>
    <lineage>
        <taxon>Bacteria</taxon>
        <taxon>Bacillati</taxon>
        <taxon>Actinomycetota</taxon>
        <taxon>Actinomycetes</taxon>
        <taxon>Mycobacteriales</taxon>
        <taxon>Nocardiaceae</taxon>
        <taxon>Nocardia</taxon>
    </lineage>
</organism>
<evidence type="ECO:0000256" key="5">
    <source>
        <dbReference type="ARBA" id="ARBA00022842"/>
    </source>
</evidence>
<dbReference type="InterPro" id="IPR005852">
    <property type="entry name" value="PGM_a-D-Glc-sp"/>
</dbReference>
<evidence type="ECO:0000256" key="7">
    <source>
        <dbReference type="RuleBase" id="RU004326"/>
    </source>
</evidence>
<dbReference type="Pfam" id="PF02879">
    <property type="entry name" value="PGM_PMM_II"/>
    <property type="match status" value="1"/>
</dbReference>
<dbReference type="PROSITE" id="PS00710">
    <property type="entry name" value="PGM_PMM"/>
    <property type="match status" value="1"/>
</dbReference>
<evidence type="ECO:0000259" key="11">
    <source>
        <dbReference type="Pfam" id="PF02880"/>
    </source>
</evidence>
<keyword evidence="3" id="KW-0597">Phosphoprotein</keyword>
<feature type="domain" description="Alpha-D-phosphohexomutase alpha/beta/alpha" evidence="11">
    <location>
        <begin position="319"/>
        <end position="438"/>
    </location>
</feature>
<evidence type="ECO:0000256" key="6">
    <source>
        <dbReference type="ARBA" id="ARBA00023235"/>
    </source>
</evidence>
<evidence type="ECO:0000256" key="3">
    <source>
        <dbReference type="ARBA" id="ARBA00022553"/>
    </source>
</evidence>
<dbReference type="PANTHER" id="PTHR45745">
    <property type="entry name" value="PHOSPHOMANNOMUTASE 45A"/>
    <property type="match status" value="1"/>
</dbReference>
<evidence type="ECO:0000313" key="12">
    <source>
        <dbReference type="EMBL" id="MFC3961679.1"/>
    </source>
</evidence>
<dbReference type="Gene3D" id="3.40.120.10">
    <property type="entry name" value="Alpha-D-Glucose-1,6-Bisphosphate, subunit A, domain 3"/>
    <property type="match status" value="3"/>
</dbReference>
<dbReference type="RefSeq" id="WP_378611435.1">
    <property type="nucleotide sequence ID" value="NZ_JBHSAX010000006.1"/>
</dbReference>
<comment type="caution">
    <text evidence="12">The sequence shown here is derived from an EMBL/GenBank/DDBJ whole genome shotgun (WGS) entry which is preliminary data.</text>
</comment>
<dbReference type="GO" id="GO:0004614">
    <property type="term" value="F:phosphoglucomutase activity"/>
    <property type="evidence" value="ECO:0007669"/>
    <property type="project" value="UniProtKB-EC"/>
</dbReference>
<sequence length="545" mass="58453">MAHDRAGRPARVADLEDIPHLVTAYYSRVPDPAEPAQQVVFGTSGHRGSSLDTAFNEAHILAVTQAIVEYRATRGITGPVYLARDTHALSEPAWTTALEVLAGNDIAVAIDSRDRYTPTPALSHAVLRHNRGNPKHQADGIVVTPSHNPPRDGGFKYNPPHGGPADTTATDAIAERANELLRTGLSGVRRATFTQALAAAERYDYLDHYVSDLPSVSNLDAIRGAGIRLGADPMGGASVDYWEEIGQRYDLELEVVNPLVDPTWRFMPLDSDGKIRMDPSSRYAMANLVSIKDDYDISTGNDADADRHGIVTPDGGLLNPNHFLAVAIEYLVANRRGWDALSKIGKTAVSSSMIDRVVGVLGRDIYEVPVGFKWFVPGLFSGSLAFGGEESAGASFLRTDGTVWTTDKDGIILALLAAEIAAVTGRTPSARYVELERRYGAPAYARIDAAASAEQKAKLKKLTPDMITQREIAGEPVTEVLTSAKGNGAALGGVKVSTENAWFAARPSGTEDKYKIYAESFHGAEHLAQVQAAAEEMVGRALAGD</sequence>
<dbReference type="EMBL" id="JBHSAX010000006">
    <property type="protein sequence ID" value="MFC3961679.1"/>
    <property type="molecule type" value="Genomic_DNA"/>
</dbReference>
<feature type="domain" description="Alpha-D-phosphohexomutase alpha/beta/alpha" evidence="9">
    <location>
        <begin position="40"/>
        <end position="179"/>
    </location>
</feature>
<evidence type="ECO:0000256" key="1">
    <source>
        <dbReference type="ARBA" id="ARBA00001946"/>
    </source>
</evidence>
<dbReference type="NCBIfam" id="TIGR01132">
    <property type="entry name" value="pgm"/>
    <property type="match status" value="1"/>
</dbReference>
<comment type="cofactor">
    <cofactor evidence="1">
        <name>Mg(2+)</name>
        <dbReference type="ChEBI" id="CHEBI:18420"/>
    </cofactor>
</comment>
<dbReference type="InterPro" id="IPR005843">
    <property type="entry name" value="A-D-PHexomutase_C"/>
</dbReference>
<dbReference type="InterPro" id="IPR016055">
    <property type="entry name" value="A-D-PHexomutase_a/b/a-I/II/III"/>
</dbReference>
<keyword evidence="4 7" id="KW-0479">Metal-binding</keyword>
<dbReference type="InterPro" id="IPR005846">
    <property type="entry name" value="A-D-PHexomutase_a/b/a-III"/>
</dbReference>
<feature type="domain" description="Alpha-D-phosphohexomutase C-terminal" evidence="8">
    <location>
        <begin position="484"/>
        <end position="534"/>
    </location>
</feature>
<evidence type="ECO:0000259" key="10">
    <source>
        <dbReference type="Pfam" id="PF02879"/>
    </source>
</evidence>
<dbReference type="InterPro" id="IPR005844">
    <property type="entry name" value="A-D-PHexomutase_a/b/a-I"/>
</dbReference>
<dbReference type="InterPro" id="IPR005845">
    <property type="entry name" value="A-D-PHexomutase_a/b/a-II"/>
</dbReference>
<dbReference type="Pfam" id="PF02878">
    <property type="entry name" value="PGM_PMM_I"/>
    <property type="match status" value="1"/>
</dbReference>